<proteinExistence type="predicted"/>
<dbReference type="EMBL" id="BARW01037347">
    <property type="protein sequence ID" value="GAJ24152.1"/>
    <property type="molecule type" value="Genomic_DNA"/>
</dbReference>
<organism evidence="1">
    <name type="scientific">marine sediment metagenome</name>
    <dbReference type="NCBI Taxonomy" id="412755"/>
    <lineage>
        <taxon>unclassified sequences</taxon>
        <taxon>metagenomes</taxon>
        <taxon>ecological metagenomes</taxon>
    </lineage>
</organism>
<comment type="caution">
    <text evidence="1">The sequence shown here is derived from an EMBL/GenBank/DDBJ whole genome shotgun (WGS) entry which is preliminary data.</text>
</comment>
<dbReference type="AlphaFoldDB" id="X1VTA1"/>
<reference evidence="1" key="1">
    <citation type="journal article" date="2014" name="Front. Microbiol.">
        <title>High frequency of phylogenetically diverse reductive dehalogenase-homologous genes in deep subseafloor sedimentary metagenomes.</title>
        <authorList>
            <person name="Kawai M."/>
            <person name="Futagami T."/>
            <person name="Toyoda A."/>
            <person name="Takaki Y."/>
            <person name="Nishi S."/>
            <person name="Hori S."/>
            <person name="Arai W."/>
            <person name="Tsubouchi T."/>
            <person name="Morono Y."/>
            <person name="Uchiyama I."/>
            <person name="Ito T."/>
            <person name="Fujiyama A."/>
            <person name="Inagaki F."/>
            <person name="Takami H."/>
        </authorList>
    </citation>
    <scope>NUCLEOTIDE SEQUENCE</scope>
    <source>
        <strain evidence="1">Expedition CK06-06</strain>
    </source>
</reference>
<gene>
    <name evidence="1" type="ORF">S12H4_57686</name>
</gene>
<sequence length="85" mass="9869">MIEKYFNITLMYPLKLASYRDVFKLNTLEKVLVEVAEQIQKERKFFFVSSLLSFGIAGRKESRDQIISSILSLKNKGIIVPIEIK</sequence>
<name>X1VTA1_9ZZZZ</name>
<protein>
    <submittedName>
        <fullName evidence="1">Uncharacterized protein</fullName>
    </submittedName>
</protein>
<evidence type="ECO:0000313" key="1">
    <source>
        <dbReference type="EMBL" id="GAJ24152.1"/>
    </source>
</evidence>
<accession>X1VTA1</accession>